<dbReference type="EMBL" id="BARW01003233">
    <property type="protein sequence ID" value="GAI64885.1"/>
    <property type="molecule type" value="Genomic_DNA"/>
</dbReference>
<feature type="non-terminal residue" evidence="1">
    <location>
        <position position="127"/>
    </location>
</feature>
<evidence type="ECO:0000313" key="1">
    <source>
        <dbReference type="EMBL" id="GAI64885.1"/>
    </source>
</evidence>
<dbReference type="AlphaFoldDB" id="X1RNZ1"/>
<organism evidence="1">
    <name type="scientific">marine sediment metagenome</name>
    <dbReference type="NCBI Taxonomy" id="412755"/>
    <lineage>
        <taxon>unclassified sequences</taxon>
        <taxon>metagenomes</taxon>
        <taxon>ecological metagenomes</taxon>
    </lineage>
</organism>
<protein>
    <submittedName>
        <fullName evidence="1">Uncharacterized protein</fullName>
    </submittedName>
</protein>
<gene>
    <name evidence="1" type="ORF">S12H4_08381</name>
</gene>
<comment type="caution">
    <text evidence="1">The sequence shown here is derived from an EMBL/GenBank/DDBJ whole genome shotgun (WGS) entry which is preliminary data.</text>
</comment>
<reference evidence="1" key="1">
    <citation type="journal article" date="2014" name="Front. Microbiol.">
        <title>High frequency of phylogenetically diverse reductive dehalogenase-homologous genes in deep subseafloor sedimentary metagenomes.</title>
        <authorList>
            <person name="Kawai M."/>
            <person name="Futagami T."/>
            <person name="Toyoda A."/>
            <person name="Takaki Y."/>
            <person name="Nishi S."/>
            <person name="Hori S."/>
            <person name="Arai W."/>
            <person name="Tsubouchi T."/>
            <person name="Morono Y."/>
            <person name="Uchiyama I."/>
            <person name="Ito T."/>
            <person name="Fujiyama A."/>
            <person name="Inagaki F."/>
            <person name="Takami H."/>
        </authorList>
    </citation>
    <scope>NUCLEOTIDE SEQUENCE</scope>
    <source>
        <strain evidence="1">Expedition CK06-06</strain>
    </source>
</reference>
<sequence length="127" mass="15565">MKLGRQWRKNNPEKIKKYFNQWQKNNREDVKEYKKKWMENKYKTDSKFNLNLKISRVIRKSLKGNKAGRKWETLVGYILDDLIKRLKKTMPEGYTWQDFLSGRLHIDHKIPMSAFNFTRPEHTDFKK</sequence>
<name>X1RNZ1_9ZZZZ</name>
<proteinExistence type="predicted"/>
<accession>X1RNZ1</accession>